<comment type="subcellular location">
    <subcellularLocation>
        <location evidence="1">Cell membrane</location>
        <topology evidence="1">Multi-pass membrane protein</topology>
    </subcellularLocation>
</comment>
<feature type="transmembrane region" description="Helical" evidence="7">
    <location>
        <begin position="464"/>
        <end position="488"/>
    </location>
</feature>
<feature type="transmembrane region" description="Helical" evidence="7">
    <location>
        <begin position="197"/>
        <end position="217"/>
    </location>
</feature>
<dbReference type="CDD" id="cd17321">
    <property type="entry name" value="MFS_MMR_MDR_like"/>
    <property type="match status" value="1"/>
</dbReference>
<keyword evidence="5 7" id="KW-1133">Transmembrane helix</keyword>
<feature type="transmembrane region" description="Helical" evidence="7">
    <location>
        <begin position="325"/>
        <end position="350"/>
    </location>
</feature>
<dbReference type="Proteomes" id="UP001156441">
    <property type="component" value="Unassembled WGS sequence"/>
</dbReference>
<dbReference type="EMBL" id="JAFFZE010000029">
    <property type="protein sequence ID" value="MCT2587897.1"/>
    <property type="molecule type" value="Genomic_DNA"/>
</dbReference>
<keyword evidence="4 7" id="KW-0812">Transmembrane</keyword>
<feature type="transmembrane region" description="Helical" evidence="7">
    <location>
        <begin position="76"/>
        <end position="95"/>
    </location>
</feature>
<evidence type="ECO:0000313" key="9">
    <source>
        <dbReference type="EMBL" id="MCT2587897.1"/>
    </source>
</evidence>
<keyword evidence="6 7" id="KW-0472">Membrane</keyword>
<sequence length="511" mass="52057">MTATRREWIGLAVLALPTLLASLDMSVLFLALPHLAADLGAGGTQQLWILDVYGFLLAGFLVTMGTLGDRIGRRRLLMLGAAAFGAASLLAAYSTSPEMLIAARAALGVAGATLMPSTLALIRNMFHDPRQRGVAIATWMSCFMVGTAIGPLVGGVLLEWFWWGSVFLLAVPVMVLLLATAPFLLPEHRAPRTVGGRLDLVSVGLSLLAILPVVYGIKELARAVSAPPVVAVVAGLGFGAVFVARQRRLAEPLLDLRLFADRTFRACMAIMFFGAIVMAGTFLFIPLFLQQVLGMSPLAAGLWMLPQAVAMIASTQVAPHLARRFAPSTVMAVALLVAAAGSVLIAFVSVSGGLPFVVAGFLLACVGVAPPTALGTELVVNSAPPARAGSAASVSETANELGIGIGLAVFGSIGAAVYGARVVVPDGAPGVAGDSITEALAVAGTLPEPAAEALVASARSAFTAGLNVTSVVGAVLFTTLAVVAATVLRRAGTAGEVASSTAAPAPAPVSR</sequence>
<dbReference type="SUPFAM" id="SSF103473">
    <property type="entry name" value="MFS general substrate transporter"/>
    <property type="match status" value="1"/>
</dbReference>
<evidence type="ECO:0000256" key="5">
    <source>
        <dbReference type="ARBA" id="ARBA00022989"/>
    </source>
</evidence>
<dbReference type="InterPro" id="IPR011701">
    <property type="entry name" value="MFS"/>
</dbReference>
<keyword evidence="10" id="KW-1185">Reference proteome</keyword>
<evidence type="ECO:0000256" key="1">
    <source>
        <dbReference type="ARBA" id="ARBA00004651"/>
    </source>
</evidence>
<protein>
    <submittedName>
        <fullName evidence="9">MFS transporter</fullName>
    </submittedName>
</protein>
<evidence type="ECO:0000313" key="10">
    <source>
        <dbReference type="Proteomes" id="UP001156441"/>
    </source>
</evidence>
<dbReference type="Pfam" id="PF07690">
    <property type="entry name" value="MFS_1"/>
    <property type="match status" value="1"/>
</dbReference>
<evidence type="ECO:0000256" key="7">
    <source>
        <dbReference type="SAM" id="Phobius"/>
    </source>
</evidence>
<feature type="transmembrane region" description="Helical" evidence="7">
    <location>
        <begin position="295"/>
        <end position="313"/>
    </location>
</feature>
<feature type="transmembrane region" description="Helical" evidence="7">
    <location>
        <begin position="401"/>
        <end position="420"/>
    </location>
</feature>
<evidence type="ECO:0000256" key="3">
    <source>
        <dbReference type="ARBA" id="ARBA00022475"/>
    </source>
</evidence>
<dbReference type="Gene3D" id="1.20.1250.20">
    <property type="entry name" value="MFS general substrate transporter like domains"/>
    <property type="match status" value="1"/>
</dbReference>
<dbReference type="PANTHER" id="PTHR42718:SF47">
    <property type="entry name" value="METHYL VIOLOGEN RESISTANCE PROTEIN SMVA"/>
    <property type="match status" value="1"/>
</dbReference>
<dbReference type="PANTHER" id="PTHR42718">
    <property type="entry name" value="MAJOR FACILITATOR SUPERFAMILY MULTIDRUG TRANSPORTER MFSC"/>
    <property type="match status" value="1"/>
</dbReference>
<feature type="transmembrane region" description="Helical" evidence="7">
    <location>
        <begin position="223"/>
        <end position="244"/>
    </location>
</feature>
<comment type="caution">
    <text evidence="9">The sequence shown here is derived from an EMBL/GenBank/DDBJ whole genome shotgun (WGS) entry which is preliminary data.</text>
</comment>
<proteinExistence type="predicted"/>
<accession>A0ABT2JJ31</accession>
<dbReference type="InterPro" id="IPR036259">
    <property type="entry name" value="MFS_trans_sf"/>
</dbReference>
<keyword evidence="2" id="KW-0813">Transport</keyword>
<feature type="transmembrane region" description="Helical" evidence="7">
    <location>
        <begin position="134"/>
        <end position="154"/>
    </location>
</feature>
<dbReference type="PROSITE" id="PS50850">
    <property type="entry name" value="MFS"/>
    <property type="match status" value="1"/>
</dbReference>
<evidence type="ECO:0000256" key="4">
    <source>
        <dbReference type="ARBA" id="ARBA00022692"/>
    </source>
</evidence>
<reference evidence="9 10" key="1">
    <citation type="submission" date="2021-02" db="EMBL/GenBank/DDBJ databases">
        <title>Actinophytocola xerophila sp. nov., isolated from soil of cotton cropping field.</title>
        <authorList>
            <person name="Huang R."/>
            <person name="Chen X."/>
            <person name="Ge X."/>
            <person name="Liu W."/>
        </authorList>
    </citation>
    <scope>NUCLEOTIDE SEQUENCE [LARGE SCALE GENOMIC DNA]</scope>
    <source>
        <strain evidence="9 10">S1-96</strain>
    </source>
</reference>
<name>A0ABT2JJ31_9PSEU</name>
<organism evidence="9 10">
    <name type="scientific">Actinophytocola gossypii</name>
    <dbReference type="NCBI Taxonomy" id="2812003"/>
    <lineage>
        <taxon>Bacteria</taxon>
        <taxon>Bacillati</taxon>
        <taxon>Actinomycetota</taxon>
        <taxon>Actinomycetes</taxon>
        <taxon>Pseudonocardiales</taxon>
        <taxon>Pseudonocardiaceae</taxon>
    </lineage>
</organism>
<feature type="transmembrane region" description="Helical" evidence="7">
    <location>
        <begin position="356"/>
        <end position="380"/>
    </location>
</feature>
<feature type="transmembrane region" description="Helical" evidence="7">
    <location>
        <begin position="160"/>
        <end position="185"/>
    </location>
</feature>
<evidence type="ECO:0000256" key="2">
    <source>
        <dbReference type="ARBA" id="ARBA00022448"/>
    </source>
</evidence>
<gene>
    <name evidence="9" type="ORF">JT362_32760</name>
</gene>
<feature type="transmembrane region" description="Helical" evidence="7">
    <location>
        <begin position="264"/>
        <end position="289"/>
    </location>
</feature>
<evidence type="ECO:0000256" key="6">
    <source>
        <dbReference type="ARBA" id="ARBA00023136"/>
    </source>
</evidence>
<dbReference type="InterPro" id="IPR020846">
    <property type="entry name" value="MFS_dom"/>
</dbReference>
<keyword evidence="3" id="KW-1003">Cell membrane</keyword>
<evidence type="ECO:0000259" key="8">
    <source>
        <dbReference type="PROSITE" id="PS50850"/>
    </source>
</evidence>
<feature type="domain" description="Major facilitator superfamily (MFS) profile" evidence="8">
    <location>
        <begin position="10"/>
        <end position="491"/>
    </location>
</feature>
<feature type="transmembrane region" description="Helical" evidence="7">
    <location>
        <begin position="47"/>
        <end position="64"/>
    </location>
</feature>
<feature type="transmembrane region" description="Helical" evidence="7">
    <location>
        <begin position="101"/>
        <end position="122"/>
    </location>
</feature>